<evidence type="ECO:0008006" key="4">
    <source>
        <dbReference type="Google" id="ProtNLM"/>
    </source>
</evidence>
<feature type="non-terminal residue" evidence="2">
    <location>
        <position position="583"/>
    </location>
</feature>
<keyword evidence="3" id="KW-1185">Reference proteome</keyword>
<organism evidence="2 3">
    <name type="scientific">Piromyces finnis</name>
    <dbReference type="NCBI Taxonomy" id="1754191"/>
    <lineage>
        <taxon>Eukaryota</taxon>
        <taxon>Fungi</taxon>
        <taxon>Fungi incertae sedis</taxon>
        <taxon>Chytridiomycota</taxon>
        <taxon>Chytridiomycota incertae sedis</taxon>
        <taxon>Neocallimastigomycetes</taxon>
        <taxon>Neocallimastigales</taxon>
        <taxon>Neocallimastigaceae</taxon>
        <taxon>Piromyces</taxon>
    </lineage>
</organism>
<name>A0A1Y1UVL5_9FUNG</name>
<evidence type="ECO:0000313" key="3">
    <source>
        <dbReference type="Proteomes" id="UP000193719"/>
    </source>
</evidence>
<dbReference type="PANTHER" id="PTHR20916">
    <property type="entry name" value="CYSTEINE AND GLYCINE-RICH PROTEIN 2 BINDING PROTEIN"/>
    <property type="match status" value="1"/>
</dbReference>
<dbReference type="Proteomes" id="UP000193719">
    <property type="component" value="Unassembled WGS sequence"/>
</dbReference>
<dbReference type="EMBL" id="MCFH01000073">
    <property type="protein sequence ID" value="ORX41977.1"/>
    <property type="molecule type" value="Genomic_DNA"/>
</dbReference>
<evidence type="ECO:0000313" key="2">
    <source>
        <dbReference type="EMBL" id="ORX41977.1"/>
    </source>
</evidence>
<comment type="caution">
    <text evidence="2">The sequence shown here is derived from an EMBL/GenBank/DDBJ whole genome shotgun (WGS) entry which is preliminary data.</text>
</comment>
<sequence>MNLNNLKVEKYQYEKLVDILEDIGYSIKQQQQKTEWRSDEKTSLLSTMEWAFSINSTKDFMNWLVNTLEIGLSKRDRNIDLKIFPNKLDVLTELEYKAYEEINKNNSIYLADIPEISTDEDDETIEDLTKELESLMNEFEDLEDDFNLLERQYTHMNETLNNQKTEIQKIKISNSMLENKTSDNDLKITKLISFMDSIIREGISSSKELILNNEITNIEGFSTNQSYIYQCLSDFTKYITQENIYDKMLNDYNDMFISPFTNNDENNLNKNKQLDIDNEEIKYEMKRLSSVYIESQKSYFDALMKYKQLENKKKLLLEYENSTHLVTQSAVQLKYEINEIQNTIDSKKSLILLSINEVLYPKWKEMSFLSICGPVLENDYAMKFERQKYLIGTMTKFSSILNNQFSRKQFLLACCNYEKQIVQQLYQIIDSFIVEIDKLYKGSFIRRDLIESNVNTNQVIISNELLKYLDLVTNSINNADNNNNNNNSNNNDVQDSKITLKSEKILSRILKYKNQLLNNKLDENAYLNEYKDNLDEILTSINSINLLQKSITDISQINLIPKVIYSLQLKLKNEIIQLTPKIR</sequence>
<gene>
    <name evidence="2" type="ORF">BCR36DRAFT_363190</name>
</gene>
<dbReference type="AlphaFoldDB" id="A0A1Y1UVL5"/>
<evidence type="ECO:0000256" key="1">
    <source>
        <dbReference type="SAM" id="Coils"/>
    </source>
</evidence>
<reference evidence="2 3" key="2">
    <citation type="submission" date="2016-08" db="EMBL/GenBank/DDBJ databases">
        <title>Pervasive Adenine N6-methylation of Active Genes in Fungi.</title>
        <authorList>
            <consortium name="DOE Joint Genome Institute"/>
            <person name="Mondo S.J."/>
            <person name="Dannebaum R.O."/>
            <person name="Kuo R.C."/>
            <person name="Labutti K."/>
            <person name="Haridas S."/>
            <person name="Kuo A."/>
            <person name="Salamov A."/>
            <person name="Ahrendt S.R."/>
            <person name="Lipzen A."/>
            <person name="Sullivan W."/>
            <person name="Andreopoulos W.B."/>
            <person name="Clum A."/>
            <person name="Lindquist E."/>
            <person name="Daum C."/>
            <person name="Ramamoorthy G.K."/>
            <person name="Gryganskyi A."/>
            <person name="Culley D."/>
            <person name="Magnuson J.K."/>
            <person name="James T.Y."/>
            <person name="O'Malley M.A."/>
            <person name="Stajich J.E."/>
            <person name="Spatafora J.W."/>
            <person name="Visel A."/>
            <person name="Grigoriev I.V."/>
        </authorList>
    </citation>
    <scope>NUCLEOTIDE SEQUENCE [LARGE SCALE GENOMIC DNA]</scope>
    <source>
        <strain evidence="3">finn</strain>
    </source>
</reference>
<reference evidence="2 3" key="1">
    <citation type="submission" date="2016-08" db="EMBL/GenBank/DDBJ databases">
        <title>Genomes of anaerobic fungi encode conserved fungal cellulosomes for biomass hydrolysis.</title>
        <authorList>
            <consortium name="DOE Joint Genome Institute"/>
            <person name="Haitjema C.H."/>
            <person name="Gilmore S.P."/>
            <person name="Henske J.K."/>
            <person name="Solomon K.V."/>
            <person name="De Groot R."/>
            <person name="Kuo A."/>
            <person name="Mondo S.J."/>
            <person name="Salamov A.A."/>
            <person name="Labutti K."/>
            <person name="Zhao Z."/>
            <person name="Chiniquy J."/>
            <person name="Barry K."/>
            <person name="Brewer H.M."/>
            <person name="Purvine S.O."/>
            <person name="Wright A.T."/>
            <person name="Boxma B."/>
            <person name="Van Alen T."/>
            <person name="Hackstein J.H."/>
            <person name="Baker S.E."/>
            <person name="Grigoriev I.V."/>
            <person name="O'Malley M.A."/>
        </authorList>
    </citation>
    <scope>NUCLEOTIDE SEQUENCE [LARGE SCALE GENOMIC DNA]</scope>
    <source>
        <strain evidence="3">finn</strain>
    </source>
</reference>
<keyword evidence="1" id="KW-0175">Coiled coil</keyword>
<protein>
    <recommendedName>
        <fullName evidence="4">HAUS augmin-like complex subunit 3 N-terminal domain-containing protein</fullName>
    </recommendedName>
</protein>
<dbReference type="OrthoDB" id="10389149at2759"/>
<dbReference type="PANTHER" id="PTHR20916:SF18">
    <property type="entry name" value="IPT_TIG DOMAIN-CONTAINING PROTEIN"/>
    <property type="match status" value="1"/>
</dbReference>
<accession>A0A1Y1UVL5</accession>
<proteinExistence type="predicted"/>
<feature type="coiled-coil region" evidence="1">
    <location>
        <begin position="118"/>
        <end position="180"/>
    </location>
</feature>
<dbReference type="STRING" id="1754191.A0A1Y1UVL5"/>